<dbReference type="PANTHER" id="PTHR47756:SF2">
    <property type="entry name" value="BLL6612 PROTEIN"/>
    <property type="match status" value="1"/>
</dbReference>
<gene>
    <name evidence="7" type="ORF">H9870_02450</name>
</gene>
<dbReference type="NCBIfam" id="TIGR02937">
    <property type="entry name" value="sigma70-ECF"/>
    <property type="match status" value="1"/>
</dbReference>
<dbReference type="InterPro" id="IPR013324">
    <property type="entry name" value="RNA_pol_sigma_r3/r4-like"/>
</dbReference>
<dbReference type="InterPro" id="IPR014284">
    <property type="entry name" value="RNA_pol_sigma-70_dom"/>
</dbReference>
<dbReference type="Gene3D" id="1.10.1740.10">
    <property type="match status" value="1"/>
</dbReference>
<sequence>MTDEASEDIWRRETPHVLAALVRRYGDLARCEDAVQEALLVAADEWPDTGVPDKPRGWLLRVASRRFIDMLRQDTSRRDREERSARLDSLDRTAGVAGLPDAVEDEDSTLEVLTLCCHPALSVEAQVTLALRAVLGLTTQQIAEVYVIPASTAGQRISRAKATIDRNYREFPTPESTADRVQSLMHALYLMFTAGYGRSTGEGLLDQELTGEAIRLARLLDDYVPDDPETAGLLALMLLSDARRPARISAEGELVPLKQQDRTLWDRAKIDEGVELVETALPSGPVGPYQLQAAIAAVHCESPDWPSTDWEQIVMLYEMLVRVAPSPVVTMNLAVAVNEVRGPEAALSLVEPLLDDQRLGRSHRLHAVRAHLLEECGRREEALESYRTAGSLCTSIPEQRHINREIGRLQDFWQGGAMTPQHSPGSSAADSPEVSIETGRVRGIWRGESAAFLGIPYAEPPVGDLRFSAPVPHGSWDGVRDATTHGATPQRRLFSTSPTIPEAVVDGDSRLNVNVFTPAPGDDTAKLPVFVWLHGGAFLEGSPSSPWYDGRSFNRDGIVTVNVAYRLGVDGFGAVGEDDRTGRVNRGLLDQVAALEWVQRNIAQFGGDPDQVTIGGQSAGGTSVLDLLAVPATEGLFHRAIAQSPAVNDIPVEEVDKYSERLADTLGIEHTLEGWRSLPEEKICDVESDGDAYGGTSPFGRPEPVDIVPTIRAVRGGHPGVVSMKWAPAVDGKIFTASVAEAVAGGQAAQVPLLLGRARNETPVPSPRPRSEVESQLQDAGVPDAAIERLGAELEIIGDQFADAQVMGELLFGVGTLRVAEARRTAAGQVPDHAGTWLYDFAGRVETGKVSPHCTDIPYSFDVLDADRVPPASGPTQPLADAMHGDWVRFIKGEDPEWPSVQDAGIHQARVYDADGSHIDPGAYDLTAGLAGLQ</sequence>
<evidence type="ECO:0000313" key="7">
    <source>
        <dbReference type="EMBL" id="HIW90510.1"/>
    </source>
</evidence>
<dbReference type="SUPFAM" id="SSF88659">
    <property type="entry name" value="Sigma3 and sigma4 domains of RNA polymerase sigma factors"/>
    <property type="match status" value="1"/>
</dbReference>
<feature type="compositionally biased region" description="Polar residues" evidence="3">
    <location>
        <begin position="420"/>
        <end position="429"/>
    </location>
</feature>
<feature type="region of interest" description="Disordered" evidence="3">
    <location>
        <begin position="415"/>
        <end position="434"/>
    </location>
</feature>
<dbReference type="GO" id="GO:0003700">
    <property type="term" value="F:DNA-binding transcription factor activity"/>
    <property type="evidence" value="ECO:0007669"/>
    <property type="project" value="InterPro"/>
</dbReference>
<dbReference type="SUPFAM" id="SSF53474">
    <property type="entry name" value="alpha/beta-Hydrolases"/>
    <property type="match status" value="1"/>
</dbReference>
<evidence type="ECO:0000256" key="1">
    <source>
        <dbReference type="ARBA" id="ARBA00005964"/>
    </source>
</evidence>
<evidence type="ECO:0000259" key="6">
    <source>
        <dbReference type="Pfam" id="PF20239"/>
    </source>
</evidence>
<reference evidence="7" key="2">
    <citation type="submission" date="2021-04" db="EMBL/GenBank/DDBJ databases">
        <authorList>
            <person name="Gilroy R."/>
        </authorList>
    </citation>
    <scope>NUCLEOTIDE SEQUENCE</scope>
    <source>
        <strain evidence="7">CHK32-1732</strain>
    </source>
</reference>
<evidence type="ECO:0000259" key="4">
    <source>
        <dbReference type="Pfam" id="PF00135"/>
    </source>
</evidence>
<dbReference type="PROSITE" id="PS00122">
    <property type="entry name" value="CARBOXYLESTERASE_B_1"/>
    <property type="match status" value="1"/>
</dbReference>
<comment type="caution">
    <text evidence="7">The sequence shown here is derived from an EMBL/GenBank/DDBJ whole genome shotgun (WGS) entry which is preliminary data.</text>
</comment>
<dbReference type="InterPro" id="IPR002018">
    <property type="entry name" value="CarbesteraseB"/>
</dbReference>
<evidence type="ECO:0000256" key="2">
    <source>
        <dbReference type="ARBA" id="ARBA00022801"/>
    </source>
</evidence>
<dbReference type="Pfam" id="PF20239">
    <property type="entry name" value="DUF6596"/>
    <property type="match status" value="1"/>
</dbReference>
<dbReference type="EMBL" id="DXGC01000021">
    <property type="protein sequence ID" value="HIW90510.1"/>
    <property type="molecule type" value="Genomic_DNA"/>
</dbReference>
<dbReference type="GO" id="GO:0006352">
    <property type="term" value="P:DNA-templated transcription initiation"/>
    <property type="evidence" value="ECO:0007669"/>
    <property type="project" value="InterPro"/>
</dbReference>
<feature type="domain" description="RNA polymerase sigma-70 region 2" evidence="5">
    <location>
        <begin position="11"/>
        <end position="75"/>
    </location>
</feature>
<dbReference type="InterPro" id="IPR007627">
    <property type="entry name" value="RNA_pol_sigma70_r2"/>
</dbReference>
<dbReference type="Proteomes" id="UP000824190">
    <property type="component" value="Unassembled WGS sequence"/>
</dbReference>
<keyword evidence="2" id="KW-0378">Hydrolase</keyword>
<dbReference type="GO" id="GO:0016787">
    <property type="term" value="F:hydrolase activity"/>
    <property type="evidence" value="ECO:0007669"/>
    <property type="project" value="UniProtKB-KW"/>
</dbReference>
<dbReference type="Gene3D" id="3.40.50.1820">
    <property type="entry name" value="alpha/beta hydrolase"/>
    <property type="match status" value="1"/>
</dbReference>
<dbReference type="Pfam" id="PF04542">
    <property type="entry name" value="Sigma70_r2"/>
    <property type="match status" value="1"/>
</dbReference>
<dbReference type="InterPro" id="IPR019826">
    <property type="entry name" value="Carboxylesterase_B_AS"/>
</dbReference>
<evidence type="ECO:0000259" key="5">
    <source>
        <dbReference type="Pfam" id="PF04542"/>
    </source>
</evidence>
<evidence type="ECO:0000256" key="3">
    <source>
        <dbReference type="SAM" id="MobiDB-lite"/>
    </source>
</evidence>
<dbReference type="InterPro" id="IPR013325">
    <property type="entry name" value="RNA_pol_sigma_r2"/>
</dbReference>
<feature type="region of interest" description="Disordered" evidence="3">
    <location>
        <begin position="757"/>
        <end position="779"/>
    </location>
</feature>
<reference evidence="7" key="1">
    <citation type="journal article" date="2021" name="PeerJ">
        <title>Extensive microbial diversity within the chicken gut microbiome revealed by metagenomics and culture.</title>
        <authorList>
            <person name="Gilroy R."/>
            <person name="Ravi A."/>
            <person name="Getino M."/>
            <person name="Pursley I."/>
            <person name="Horton D.L."/>
            <person name="Alikhan N.F."/>
            <person name="Baker D."/>
            <person name="Gharbi K."/>
            <person name="Hall N."/>
            <person name="Watson M."/>
            <person name="Adriaenssens E.M."/>
            <person name="Foster-Nyarko E."/>
            <person name="Jarju S."/>
            <person name="Secka A."/>
            <person name="Antonio M."/>
            <person name="Oren A."/>
            <person name="Chaudhuri R.R."/>
            <person name="La Ragione R."/>
            <person name="Hildebrand F."/>
            <person name="Pallen M.J."/>
        </authorList>
    </citation>
    <scope>NUCLEOTIDE SEQUENCE</scope>
    <source>
        <strain evidence="7">CHK32-1732</strain>
    </source>
</reference>
<dbReference type="Pfam" id="PF00135">
    <property type="entry name" value="COesterase"/>
    <property type="match status" value="1"/>
</dbReference>
<feature type="domain" description="Carboxylesterase type B" evidence="4">
    <location>
        <begin position="431"/>
        <end position="762"/>
    </location>
</feature>
<protein>
    <submittedName>
        <fullName evidence="7">Sigma-70 family RNA polymerase sigma factor</fullName>
    </submittedName>
</protein>
<organism evidence="7 8">
    <name type="scientific">Candidatus Corynebacterium avicola</name>
    <dbReference type="NCBI Taxonomy" id="2838527"/>
    <lineage>
        <taxon>Bacteria</taxon>
        <taxon>Bacillati</taxon>
        <taxon>Actinomycetota</taxon>
        <taxon>Actinomycetes</taxon>
        <taxon>Mycobacteriales</taxon>
        <taxon>Corynebacteriaceae</taxon>
        <taxon>Corynebacterium</taxon>
    </lineage>
</organism>
<dbReference type="SUPFAM" id="SSF88946">
    <property type="entry name" value="Sigma2 domain of RNA polymerase sigma factors"/>
    <property type="match status" value="1"/>
</dbReference>
<comment type="similarity">
    <text evidence="1">Belongs to the type-B carboxylesterase/lipase family.</text>
</comment>
<dbReference type="PANTHER" id="PTHR47756">
    <property type="entry name" value="BLL6612 PROTEIN-RELATED"/>
    <property type="match status" value="1"/>
</dbReference>
<dbReference type="Gene3D" id="1.10.10.10">
    <property type="entry name" value="Winged helix-like DNA-binding domain superfamily/Winged helix DNA-binding domain"/>
    <property type="match status" value="1"/>
</dbReference>
<dbReference type="AlphaFoldDB" id="A0A9D1UL84"/>
<proteinExistence type="inferred from homology"/>
<dbReference type="InterPro" id="IPR046531">
    <property type="entry name" value="DUF6596"/>
</dbReference>
<dbReference type="InterPro" id="IPR036388">
    <property type="entry name" value="WH-like_DNA-bd_sf"/>
</dbReference>
<feature type="domain" description="DUF6596" evidence="6">
    <location>
        <begin position="180"/>
        <end position="280"/>
    </location>
</feature>
<dbReference type="InterPro" id="IPR029058">
    <property type="entry name" value="AB_hydrolase_fold"/>
</dbReference>
<evidence type="ECO:0000313" key="8">
    <source>
        <dbReference type="Proteomes" id="UP000824190"/>
    </source>
</evidence>
<name>A0A9D1UL84_9CORY</name>
<accession>A0A9D1UL84</accession>